<organism evidence="1 2">
    <name type="scientific">Ruminococcus albus</name>
    <dbReference type="NCBI Taxonomy" id="1264"/>
    <lineage>
        <taxon>Bacteria</taxon>
        <taxon>Bacillati</taxon>
        <taxon>Bacillota</taxon>
        <taxon>Clostridia</taxon>
        <taxon>Eubacteriales</taxon>
        <taxon>Oscillospiraceae</taxon>
        <taxon>Ruminococcus</taxon>
    </lineage>
</organism>
<sequence>MTVLFSITLIVHKKYENREVDEASIGMFGNKGSIKLNGIRVYNVNSASDYALKVSDYAPLLVNKASKFANLNVSRVSVNNTGTSSNPAQIGIQNGGYIRFV</sequence>
<dbReference type="EMBL" id="FOAT01000004">
    <property type="protein sequence ID" value="SEK64127.1"/>
    <property type="molecule type" value="Genomic_DNA"/>
</dbReference>
<protein>
    <submittedName>
        <fullName evidence="1">Uncharacterized protein</fullName>
    </submittedName>
</protein>
<dbReference type="Proteomes" id="UP000186015">
    <property type="component" value="Unassembled WGS sequence"/>
</dbReference>
<proteinExistence type="predicted"/>
<gene>
    <name evidence="1" type="ORF">SAMN05216469_10424</name>
</gene>
<reference evidence="1 2" key="1">
    <citation type="submission" date="2016-10" db="EMBL/GenBank/DDBJ databases">
        <authorList>
            <person name="de Groot N.N."/>
        </authorList>
    </citation>
    <scope>NUCLEOTIDE SEQUENCE [LARGE SCALE GENOMIC DNA]</scope>
    <source>
        <strain evidence="1 2">KH2T6</strain>
    </source>
</reference>
<accession>A0A1H7IQY3</accession>
<dbReference type="AlphaFoldDB" id="A0A1H7IQY3"/>
<evidence type="ECO:0000313" key="2">
    <source>
        <dbReference type="Proteomes" id="UP000186015"/>
    </source>
</evidence>
<name>A0A1H7IQY3_RUMAL</name>
<evidence type="ECO:0000313" key="1">
    <source>
        <dbReference type="EMBL" id="SEK64127.1"/>
    </source>
</evidence>